<proteinExistence type="inferred from homology"/>
<gene>
    <name evidence="4" type="ORF">PMG11_11347</name>
</gene>
<sequence length="245" mass="26449">MSETNIVLITGANRGIGYGVARNLAKQHVDYLVIMGSRDLSKGQEAVSALNAEGISSVTSVEIDVTSDESVAAAKFYIEEKFGRLDVLINNAGIALDVKDRGKYPLREMMKRTYEVNVFGAAAVTEAFIPLLEKSRNPRIVFTSSSVGSLGRTSDLTNPWATAQIPAYSTSKAALNMTMVYYANILREKGFKVNASCPGHIRTDLNNHRGTGTLDEGAVNLIRLATLPKDGESGTFSTAQGPQLW</sequence>
<dbReference type="Proteomes" id="UP000042958">
    <property type="component" value="Unassembled WGS sequence"/>
</dbReference>
<evidence type="ECO:0000313" key="4">
    <source>
        <dbReference type="EMBL" id="CEJ62862.1"/>
    </source>
</evidence>
<dbReference type="PRINTS" id="PR00081">
    <property type="entry name" value="GDHRDH"/>
</dbReference>
<dbReference type="EMBL" id="CDHK01000027">
    <property type="protein sequence ID" value="CEJ62862.1"/>
    <property type="molecule type" value="Genomic_DNA"/>
</dbReference>
<comment type="similarity">
    <text evidence="1">Belongs to the short-chain dehydrogenases/reductases (SDR) family.</text>
</comment>
<keyword evidence="5" id="KW-1185">Reference proteome</keyword>
<dbReference type="OrthoDB" id="191139at2759"/>
<dbReference type="PANTHER" id="PTHR43490:SF99">
    <property type="entry name" value="SHORT-CHAIN DEHYDROGENASE_REDUCTASE"/>
    <property type="match status" value="1"/>
</dbReference>
<evidence type="ECO:0000256" key="3">
    <source>
        <dbReference type="ARBA" id="ARBA00023002"/>
    </source>
</evidence>
<dbReference type="AlphaFoldDB" id="A0A0F7U5V4"/>
<dbReference type="InterPro" id="IPR002347">
    <property type="entry name" value="SDR_fam"/>
</dbReference>
<keyword evidence="2" id="KW-0521">NADP</keyword>
<evidence type="ECO:0008006" key="6">
    <source>
        <dbReference type="Google" id="ProtNLM"/>
    </source>
</evidence>
<dbReference type="PANTHER" id="PTHR43490">
    <property type="entry name" value="(+)-NEOMENTHOL DEHYDROGENASE"/>
    <property type="match status" value="1"/>
</dbReference>
<protein>
    <recommendedName>
        <fullName evidence="6">Carbonyl reductase</fullName>
    </recommendedName>
</protein>
<dbReference type="GO" id="GO:0016020">
    <property type="term" value="C:membrane"/>
    <property type="evidence" value="ECO:0007669"/>
    <property type="project" value="TreeGrafter"/>
</dbReference>
<dbReference type="SUPFAM" id="SSF51735">
    <property type="entry name" value="NAD(P)-binding Rossmann-fold domains"/>
    <property type="match status" value="1"/>
</dbReference>
<evidence type="ECO:0000256" key="1">
    <source>
        <dbReference type="ARBA" id="ARBA00006484"/>
    </source>
</evidence>
<name>A0A0F7U5V4_PENBI</name>
<reference evidence="5" key="1">
    <citation type="journal article" date="2015" name="Genome Announc.">
        <title>Draft genome sequence of the fungus Penicillium brasilianum MG11.</title>
        <authorList>
            <person name="Horn F."/>
            <person name="Linde J."/>
            <person name="Mattern D.J."/>
            <person name="Walther G."/>
            <person name="Guthke R."/>
            <person name="Brakhage A.A."/>
            <person name="Valiante V."/>
        </authorList>
    </citation>
    <scope>NUCLEOTIDE SEQUENCE [LARGE SCALE GENOMIC DNA]</scope>
    <source>
        <strain evidence="5">MG11</strain>
    </source>
</reference>
<dbReference type="InterPro" id="IPR045313">
    <property type="entry name" value="CBR1-like"/>
</dbReference>
<evidence type="ECO:0000313" key="5">
    <source>
        <dbReference type="Proteomes" id="UP000042958"/>
    </source>
</evidence>
<evidence type="ECO:0000256" key="2">
    <source>
        <dbReference type="ARBA" id="ARBA00022857"/>
    </source>
</evidence>
<keyword evidence="3" id="KW-0560">Oxidoreductase</keyword>
<dbReference type="InterPro" id="IPR036291">
    <property type="entry name" value="NAD(P)-bd_dom_sf"/>
</dbReference>
<accession>A0A0F7U5V4</accession>
<dbReference type="Gene3D" id="3.40.50.720">
    <property type="entry name" value="NAD(P)-binding Rossmann-like Domain"/>
    <property type="match status" value="1"/>
</dbReference>
<dbReference type="STRING" id="104259.A0A0F7U5V4"/>
<organism evidence="4 5">
    <name type="scientific">Penicillium brasilianum</name>
    <dbReference type="NCBI Taxonomy" id="104259"/>
    <lineage>
        <taxon>Eukaryota</taxon>
        <taxon>Fungi</taxon>
        <taxon>Dikarya</taxon>
        <taxon>Ascomycota</taxon>
        <taxon>Pezizomycotina</taxon>
        <taxon>Eurotiomycetes</taxon>
        <taxon>Eurotiomycetidae</taxon>
        <taxon>Eurotiales</taxon>
        <taxon>Aspergillaceae</taxon>
        <taxon>Penicillium</taxon>
    </lineage>
</organism>
<dbReference type="GO" id="GO:0016616">
    <property type="term" value="F:oxidoreductase activity, acting on the CH-OH group of donors, NAD or NADP as acceptor"/>
    <property type="evidence" value="ECO:0007669"/>
    <property type="project" value="InterPro"/>
</dbReference>
<dbReference type="CDD" id="cd05324">
    <property type="entry name" value="carb_red_PTCR-like_SDR_c"/>
    <property type="match status" value="1"/>
</dbReference>
<dbReference type="Pfam" id="PF00106">
    <property type="entry name" value="adh_short"/>
    <property type="match status" value="1"/>
</dbReference>